<name>A0A8S5R846_9VIRU</name>
<evidence type="ECO:0000313" key="3">
    <source>
        <dbReference type="EMBL" id="DAE27590.1"/>
    </source>
</evidence>
<evidence type="ECO:0000256" key="2">
    <source>
        <dbReference type="SAM" id="Phobius"/>
    </source>
</evidence>
<proteinExistence type="predicted"/>
<dbReference type="EMBL" id="BK015841">
    <property type="protein sequence ID" value="DAE27590.1"/>
    <property type="molecule type" value="Genomic_DNA"/>
</dbReference>
<feature type="transmembrane region" description="Helical" evidence="2">
    <location>
        <begin position="46"/>
        <end position="65"/>
    </location>
</feature>
<feature type="transmembrane region" description="Helical" evidence="2">
    <location>
        <begin position="71"/>
        <end position="92"/>
    </location>
</feature>
<organism evidence="3">
    <name type="scientific">virus sp. cti5L29</name>
    <dbReference type="NCBI Taxonomy" id="2826813"/>
    <lineage>
        <taxon>Viruses</taxon>
    </lineage>
</organism>
<keyword evidence="2" id="KW-0472">Membrane</keyword>
<keyword evidence="2" id="KW-0812">Transmembrane</keyword>
<evidence type="ECO:0000256" key="1">
    <source>
        <dbReference type="SAM" id="MobiDB-lite"/>
    </source>
</evidence>
<sequence>MDKLLSYIQTYGLSILVIAVSIIVVIGVLKVCKVFDKIKSKNVKKFIYYALDIALSFGGSAIYFACFHKSFSGYPMYCVAELTVVTTLYAIYENCGLRAFIKYLLSLTINALKKNPEDQLGKWAEKIGLEKSLEELQNKLAEKEAKDAEAKTPEVVEDASATKVNEIKY</sequence>
<reference evidence="3" key="1">
    <citation type="journal article" date="2021" name="Proc. Natl. Acad. Sci. U.S.A.">
        <title>A Catalog of Tens of Thousands of Viruses from Human Metagenomes Reveals Hidden Associations with Chronic Diseases.</title>
        <authorList>
            <person name="Tisza M.J."/>
            <person name="Buck C.B."/>
        </authorList>
    </citation>
    <scope>NUCLEOTIDE SEQUENCE</scope>
    <source>
        <strain evidence="3">Cti5L29</strain>
    </source>
</reference>
<keyword evidence="2" id="KW-1133">Transmembrane helix</keyword>
<feature type="region of interest" description="Disordered" evidence="1">
    <location>
        <begin position="144"/>
        <end position="169"/>
    </location>
</feature>
<protein>
    <submittedName>
        <fullName evidence="3">Uncharacterized protein</fullName>
    </submittedName>
</protein>
<feature type="compositionally biased region" description="Basic and acidic residues" evidence="1">
    <location>
        <begin position="144"/>
        <end position="154"/>
    </location>
</feature>
<feature type="transmembrane region" description="Helical" evidence="2">
    <location>
        <begin position="12"/>
        <end position="34"/>
    </location>
</feature>
<accession>A0A8S5R846</accession>